<protein>
    <submittedName>
        <fullName evidence="3">RNA polymerase sigma factor</fullName>
    </submittedName>
</protein>
<reference evidence="3 4" key="1">
    <citation type="submission" date="2020-02" db="EMBL/GenBank/DDBJ databases">
        <title>Draft genome sequence of Haematococcus lacustris strain NIES-144.</title>
        <authorList>
            <person name="Morimoto D."/>
            <person name="Nakagawa S."/>
            <person name="Yoshida T."/>
            <person name="Sawayama S."/>
        </authorList>
    </citation>
    <scope>NUCLEOTIDE SEQUENCE [LARGE SCALE GENOMIC DNA]</scope>
    <source>
        <strain evidence="3 4">NIES-144</strain>
    </source>
</reference>
<dbReference type="PANTHER" id="PTHR30603:SF47">
    <property type="entry name" value="RNA POLYMERASE SIGMA FACTOR SIGD, CHLOROPLASTIC"/>
    <property type="match status" value="1"/>
</dbReference>
<gene>
    <name evidence="3" type="ORF">HaLaN_03107</name>
</gene>
<feature type="domain" description="RNA polymerase sigma-70 region 2" evidence="2">
    <location>
        <begin position="7"/>
        <end position="53"/>
    </location>
</feature>
<dbReference type="InterPro" id="IPR013325">
    <property type="entry name" value="RNA_pol_sigma_r2"/>
</dbReference>
<accession>A0A699YMQ9</accession>
<dbReference type="AlphaFoldDB" id="A0A699YMQ9"/>
<name>A0A699YMQ9_HAELA</name>
<dbReference type="Gene3D" id="1.10.601.10">
    <property type="entry name" value="RNA Polymerase Primary Sigma Factor"/>
    <property type="match status" value="1"/>
</dbReference>
<dbReference type="InterPro" id="IPR007627">
    <property type="entry name" value="RNA_pol_sigma70_r2"/>
</dbReference>
<sequence>MKDATMTMSDLVQVGTQGLLKALTKFNVGRGYRLSTYATPWIKTYMQRACQDEGAVLRWAPDGLA</sequence>
<proteinExistence type="inferred from homology"/>
<dbReference type="Proteomes" id="UP000485058">
    <property type="component" value="Unassembled WGS sequence"/>
</dbReference>
<dbReference type="Pfam" id="PF04542">
    <property type="entry name" value="Sigma70_r2"/>
    <property type="match status" value="1"/>
</dbReference>
<dbReference type="PANTHER" id="PTHR30603">
    <property type="entry name" value="RNA POLYMERASE SIGMA FACTOR RPO"/>
    <property type="match status" value="1"/>
</dbReference>
<evidence type="ECO:0000259" key="2">
    <source>
        <dbReference type="Pfam" id="PF04542"/>
    </source>
</evidence>
<evidence type="ECO:0000313" key="3">
    <source>
        <dbReference type="EMBL" id="GFH08186.1"/>
    </source>
</evidence>
<dbReference type="GO" id="GO:0003700">
    <property type="term" value="F:DNA-binding transcription factor activity"/>
    <property type="evidence" value="ECO:0007669"/>
    <property type="project" value="InterPro"/>
</dbReference>
<keyword evidence="4" id="KW-1185">Reference proteome</keyword>
<comment type="similarity">
    <text evidence="1">Belongs to the sigma-70 factor family.</text>
</comment>
<evidence type="ECO:0000256" key="1">
    <source>
        <dbReference type="ARBA" id="ARBA00007788"/>
    </source>
</evidence>
<dbReference type="SUPFAM" id="SSF88946">
    <property type="entry name" value="Sigma2 domain of RNA polymerase sigma factors"/>
    <property type="match status" value="1"/>
</dbReference>
<dbReference type="InterPro" id="IPR050239">
    <property type="entry name" value="Sigma-70_RNA_pol_init_factors"/>
</dbReference>
<feature type="non-terminal residue" evidence="3">
    <location>
        <position position="1"/>
    </location>
</feature>
<comment type="caution">
    <text evidence="3">The sequence shown here is derived from an EMBL/GenBank/DDBJ whole genome shotgun (WGS) entry which is preliminary data.</text>
</comment>
<evidence type="ECO:0000313" key="4">
    <source>
        <dbReference type="Proteomes" id="UP000485058"/>
    </source>
</evidence>
<organism evidence="3 4">
    <name type="scientific">Haematococcus lacustris</name>
    <name type="common">Green alga</name>
    <name type="synonym">Haematococcus pluvialis</name>
    <dbReference type="NCBI Taxonomy" id="44745"/>
    <lineage>
        <taxon>Eukaryota</taxon>
        <taxon>Viridiplantae</taxon>
        <taxon>Chlorophyta</taxon>
        <taxon>core chlorophytes</taxon>
        <taxon>Chlorophyceae</taxon>
        <taxon>CS clade</taxon>
        <taxon>Chlamydomonadales</taxon>
        <taxon>Haematococcaceae</taxon>
        <taxon>Haematococcus</taxon>
    </lineage>
</organism>
<dbReference type="GO" id="GO:0006352">
    <property type="term" value="P:DNA-templated transcription initiation"/>
    <property type="evidence" value="ECO:0007669"/>
    <property type="project" value="InterPro"/>
</dbReference>
<dbReference type="EMBL" id="BLLF01000144">
    <property type="protein sequence ID" value="GFH08186.1"/>
    <property type="molecule type" value="Genomic_DNA"/>
</dbReference>